<name>A0AAD5YST1_9AGAR</name>
<protein>
    <recommendedName>
        <fullName evidence="2">SAP domain-containing protein</fullName>
    </recommendedName>
</protein>
<evidence type="ECO:0000313" key="3">
    <source>
        <dbReference type="EMBL" id="KAJ3562538.1"/>
    </source>
</evidence>
<feature type="compositionally biased region" description="Pro residues" evidence="1">
    <location>
        <begin position="299"/>
        <end position="309"/>
    </location>
</feature>
<dbReference type="Proteomes" id="UP001213000">
    <property type="component" value="Unassembled WGS sequence"/>
</dbReference>
<evidence type="ECO:0000313" key="4">
    <source>
        <dbReference type="Proteomes" id="UP001213000"/>
    </source>
</evidence>
<evidence type="ECO:0000256" key="1">
    <source>
        <dbReference type="SAM" id="MobiDB-lite"/>
    </source>
</evidence>
<dbReference type="InterPro" id="IPR036361">
    <property type="entry name" value="SAP_dom_sf"/>
</dbReference>
<accession>A0AAD5YST1</accession>
<gene>
    <name evidence="3" type="ORF">NP233_g9506</name>
</gene>
<organism evidence="3 4">
    <name type="scientific">Leucocoprinus birnbaumii</name>
    <dbReference type="NCBI Taxonomy" id="56174"/>
    <lineage>
        <taxon>Eukaryota</taxon>
        <taxon>Fungi</taxon>
        <taxon>Dikarya</taxon>
        <taxon>Basidiomycota</taxon>
        <taxon>Agaricomycotina</taxon>
        <taxon>Agaricomycetes</taxon>
        <taxon>Agaricomycetidae</taxon>
        <taxon>Agaricales</taxon>
        <taxon>Agaricineae</taxon>
        <taxon>Agaricaceae</taxon>
        <taxon>Leucocoprinus</taxon>
    </lineage>
</organism>
<evidence type="ECO:0000259" key="2">
    <source>
        <dbReference type="PROSITE" id="PS50800"/>
    </source>
</evidence>
<feature type="compositionally biased region" description="Pro residues" evidence="1">
    <location>
        <begin position="321"/>
        <end position="332"/>
    </location>
</feature>
<dbReference type="InterPro" id="IPR003034">
    <property type="entry name" value="SAP_dom"/>
</dbReference>
<dbReference type="SMART" id="SM00513">
    <property type="entry name" value="SAP"/>
    <property type="match status" value="1"/>
</dbReference>
<sequence length="556" mass="61943">MLSCRLKPGDKFRLEFSRVVVDRTSSVKAQLGRLVRGDVLLEIIEDGVAVDWLDWNDAASAVMPLMAADTIMRMCLGYLNRFVGGPAPAPTWPHIDESRTIAVVPGRAGSVGSHHWHDLLIFTFVVNLLLVLAISASSLRTRGMTQAINSQPAPDPSVLNLPIDPGNGVYDIEKVNVRKLKKAQLKDRCKQLRLSLSGNKQVLIERLVEFSNSPDKWHDHLAFGARNMHKNPRSGPRKSALKPSEIRHDAMFGPRQAANPPANRSQDMRTPEEKAYLLIWARNCTARYDAELTSSVTLFPPPSHPPAHLDPPTVDSDVSMDPPPMLHPPSSPPTSSTSAAEASAEISFSCMSNAIETTFPSAPAVSTCPPDIDPPQTVMLADGTHLSFCSVDIPSLPTVSFADNIPRLGRIWDDAHHDWDPKSCILHINGHAIALKHWPDVYRNDLYGRWEKIKKSWSEWQFLAIRWHQSSPESFWQEFSHEGMRLRYTAILQRLRAQRKAKDAADAECAKVESGIGFVSEYSYRKGNQGSVRLSNNTAIAKRYRMKCVDKGVVHE</sequence>
<proteinExistence type="predicted"/>
<dbReference type="EMBL" id="JANIEX010000857">
    <property type="protein sequence ID" value="KAJ3562538.1"/>
    <property type="molecule type" value="Genomic_DNA"/>
</dbReference>
<keyword evidence="4" id="KW-1185">Reference proteome</keyword>
<feature type="domain" description="SAP" evidence="2">
    <location>
        <begin position="177"/>
        <end position="211"/>
    </location>
</feature>
<dbReference type="PROSITE" id="PS50800">
    <property type="entry name" value="SAP"/>
    <property type="match status" value="1"/>
</dbReference>
<dbReference type="Gene3D" id="1.10.720.30">
    <property type="entry name" value="SAP domain"/>
    <property type="match status" value="1"/>
</dbReference>
<comment type="caution">
    <text evidence="3">The sequence shown here is derived from an EMBL/GenBank/DDBJ whole genome shotgun (WGS) entry which is preliminary data.</text>
</comment>
<dbReference type="Pfam" id="PF02037">
    <property type="entry name" value="SAP"/>
    <property type="match status" value="1"/>
</dbReference>
<dbReference type="AlphaFoldDB" id="A0AAD5YST1"/>
<reference evidence="3" key="1">
    <citation type="submission" date="2022-07" db="EMBL/GenBank/DDBJ databases">
        <title>Genome Sequence of Leucocoprinus birnbaumii.</title>
        <authorList>
            <person name="Buettner E."/>
        </authorList>
    </citation>
    <scope>NUCLEOTIDE SEQUENCE</scope>
    <source>
        <strain evidence="3">VT141</strain>
    </source>
</reference>
<feature type="compositionally biased region" description="Low complexity" evidence="1">
    <location>
        <begin position="333"/>
        <end position="342"/>
    </location>
</feature>
<dbReference type="SUPFAM" id="SSF68906">
    <property type="entry name" value="SAP domain"/>
    <property type="match status" value="1"/>
</dbReference>
<feature type="region of interest" description="Disordered" evidence="1">
    <location>
        <begin position="297"/>
        <end position="342"/>
    </location>
</feature>